<evidence type="ECO:0000256" key="2">
    <source>
        <dbReference type="ARBA" id="ARBA00022679"/>
    </source>
</evidence>
<dbReference type="GO" id="GO:0032259">
    <property type="term" value="P:methylation"/>
    <property type="evidence" value="ECO:0007669"/>
    <property type="project" value="UniProtKB-KW"/>
</dbReference>
<protein>
    <submittedName>
        <fullName evidence="4">O-methyltransferase</fullName>
    </submittedName>
</protein>
<sequence length="235" mass="24539">MHKMAFSANKGYSMSQDHWNQVDAYFSATLVPTDDALDAALAASDAAGLPAINVAPNQGKLLQLLATIRGARRILEVGTLGGYSTIWLARALPPGGTLVTLELDPGHAEVATRSIARAGFAEAVTVVVGSAKESLARLVEAGEAPFDFIFIDADKDNNPVYLEAALKLSKPGTVIVVDNVVRGGRVADPDNRDPDVVGVRDGFALLAAARNLTTTAVQTVGQKGWDGFSISIVGA</sequence>
<evidence type="ECO:0000313" key="5">
    <source>
        <dbReference type="Proteomes" id="UP000494330"/>
    </source>
</evidence>
<dbReference type="PANTHER" id="PTHR10509:SF14">
    <property type="entry name" value="CAFFEOYL-COA O-METHYLTRANSFERASE 3-RELATED"/>
    <property type="match status" value="1"/>
</dbReference>
<accession>A0A6J5D1S1</accession>
<keyword evidence="1 4" id="KW-0489">Methyltransferase</keyword>
<keyword evidence="3" id="KW-0949">S-adenosyl-L-methionine</keyword>
<dbReference type="Pfam" id="PF01596">
    <property type="entry name" value="Methyltransf_3"/>
    <property type="match status" value="1"/>
</dbReference>
<name>A0A6J5D1S1_9BURK</name>
<organism evidence="4 5">
    <name type="scientific">Burkholderia paludis</name>
    <dbReference type="NCBI Taxonomy" id="1506587"/>
    <lineage>
        <taxon>Bacteria</taxon>
        <taxon>Pseudomonadati</taxon>
        <taxon>Pseudomonadota</taxon>
        <taxon>Betaproteobacteria</taxon>
        <taxon>Burkholderiales</taxon>
        <taxon>Burkholderiaceae</taxon>
        <taxon>Burkholderia</taxon>
        <taxon>Burkholderia cepacia complex</taxon>
    </lineage>
</organism>
<reference evidence="4 5" key="1">
    <citation type="submission" date="2019-09" db="EMBL/GenBank/DDBJ databases">
        <authorList>
            <person name="Depoorter E."/>
        </authorList>
    </citation>
    <scope>NUCLEOTIDE SEQUENCE [LARGE SCALE GENOMIC DNA]</scope>
    <source>
        <strain evidence="4">LMG 30113</strain>
    </source>
</reference>
<dbReference type="AlphaFoldDB" id="A0A6J5D1S1"/>
<dbReference type="InterPro" id="IPR050362">
    <property type="entry name" value="Cation-dep_OMT"/>
</dbReference>
<keyword evidence="5" id="KW-1185">Reference proteome</keyword>
<gene>
    <name evidence="4" type="ORF">BPA30113_05275</name>
</gene>
<dbReference type="SUPFAM" id="SSF53335">
    <property type="entry name" value="S-adenosyl-L-methionine-dependent methyltransferases"/>
    <property type="match status" value="1"/>
</dbReference>
<evidence type="ECO:0000256" key="3">
    <source>
        <dbReference type="ARBA" id="ARBA00022691"/>
    </source>
</evidence>
<keyword evidence="2 4" id="KW-0808">Transferase</keyword>
<dbReference type="GO" id="GO:0008171">
    <property type="term" value="F:O-methyltransferase activity"/>
    <property type="evidence" value="ECO:0007669"/>
    <property type="project" value="InterPro"/>
</dbReference>
<dbReference type="Proteomes" id="UP000494330">
    <property type="component" value="Unassembled WGS sequence"/>
</dbReference>
<proteinExistence type="predicted"/>
<dbReference type="Gene3D" id="3.40.50.150">
    <property type="entry name" value="Vaccinia Virus protein VP39"/>
    <property type="match status" value="1"/>
</dbReference>
<dbReference type="PROSITE" id="PS51682">
    <property type="entry name" value="SAM_OMT_I"/>
    <property type="match status" value="1"/>
</dbReference>
<dbReference type="GO" id="GO:0008757">
    <property type="term" value="F:S-adenosylmethionine-dependent methyltransferase activity"/>
    <property type="evidence" value="ECO:0007669"/>
    <property type="project" value="TreeGrafter"/>
</dbReference>
<dbReference type="InterPro" id="IPR002935">
    <property type="entry name" value="SAM_O-MeTrfase"/>
</dbReference>
<evidence type="ECO:0000313" key="4">
    <source>
        <dbReference type="EMBL" id="VWC12139.1"/>
    </source>
</evidence>
<dbReference type="PANTHER" id="PTHR10509">
    <property type="entry name" value="O-METHYLTRANSFERASE-RELATED"/>
    <property type="match status" value="1"/>
</dbReference>
<dbReference type="CDD" id="cd02440">
    <property type="entry name" value="AdoMet_MTases"/>
    <property type="match status" value="1"/>
</dbReference>
<dbReference type="InterPro" id="IPR029063">
    <property type="entry name" value="SAM-dependent_MTases_sf"/>
</dbReference>
<evidence type="ECO:0000256" key="1">
    <source>
        <dbReference type="ARBA" id="ARBA00022603"/>
    </source>
</evidence>
<dbReference type="EMBL" id="CABVQD010000023">
    <property type="protein sequence ID" value="VWC12139.1"/>
    <property type="molecule type" value="Genomic_DNA"/>
</dbReference>